<evidence type="ECO:0000256" key="2">
    <source>
        <dbReference type="SAM" id="Phobius"/>
    </source>
</evidence>
<feature type="transmembrane region" description="Helical" evidence="2">
    <location>
        <begin position="104"/>
        <end position="125"/>
    </location>
</feature>
<dbReference type="Proteomes" id="UP001597286">
    <property type="component" value="Unassembled WGS sequence"/>
</dbReference>
<accession>A0ABW4P1Z7</accession>
<evidence type="ECO:0000313" key="3">
    <source>
        <dbReference type="EMBL" id="MFD1811991.1"/>
    </source>
</evidence>
<organism evidence="3 4">
    <name type="scientific">Rhodococcus gannanensis</name>
    <dbReference type="NCBI Taxonomy" id="1960308"/>
    <lineage>
        <taxon>Bacteria</taxon>
        <taxon>Bacillati</taxon>
        <taxon>Actinomycetota</taxon>
        <taxon>Actinomycetes</taxon>
        <taxon>Mycobacteriales</taxon>
        <taxon>Nocardiaceae</taxon>
        <taxon>Rhodococcus</taxon>
    </lineage>
</organism>
<keyword evidence="2" id="KW-0812">Transmembrane</keyword>
<dbReference type="InterPro" id="IPR010380">
    <property type="entry name" value="DUF975"/>
</dbReference>
<evidence type="ECO:0000256" key="1">
    <source>
        <dbReference type="SAM" id="MobiDB-lite"/>
    </source>
</evidence>
<comment type="caution">
    <text evidence="3">The sequence shown here is derived from an EMBL/GenBank/DDBJ whole genome shotgun (WGS) entry which is preliminary data.</text>
</comment>
<sequence>MSENPPGSPDPNNPQQPPNQGYPPPPGYGQPPNQGQPNYGMPGGYPPPPGYGAQPPGGYPPPPPTSGYGDPIHGAPGFGGPGGTPQLTVGDALRYAWTKYKENAGVWIGITVIVFLIQLVISWVFGLNDSYQTSDFGDYFGVWRIIGTIVTVIVSYLISAALVRGALHEADGNKPNIGSFFQFTNVGAIILASLLVGIMITIGLILFIIPGIIVAFLTWWTLQFVIDRDEDAVTAIKSSFSAISEHVGPLVLLALALLGLNIVGTLLCFVGLLVTYPLSYIAATYAYRVATGGRVSA</sequence>
<gene>
    <name evidence="3" type="ORF">ACFSJG_07175</name>
</gene>
<feature type="compositionally biased region" description="Low complexity" evidence="1">
    <location>
        <begin position="66"/>
        <end position="75"/>
    </location>
</feature>
<feature type="compositionally biased region" description="Low complexity" evidence="1">
    <location>
        <begin position="30"/>
        <end position="40"/>
    </location>
</feature>
<feature type="transmembrane region" description="Helical" evidence="2">
    <location>
        <begin position="250"/>
        <end position="278"/>
    </location>
</feature>
<keyword evidence="2" id="KW-1133">Transmembrane helix</keyword>
<feature type="region of interest" description="Disordered" evidence="1">
    <location>
        <begin position="1"/>
        <end position="83"/>
    </location>
</feature>
<feature type="transmembrane region" description="Helical" evidence="2">
    <location>
        <begin position="145"/>
        <end position="167"/>
    </location>
</feature>
<dbReference type="EMBL" id="JBHUFB010000009">
    <property type="protein sequence ID" value="MFD1811991.1"/>
    <property type="molecule type" value="Genomic_DNA"/>
</dbReference>
<protein>
    <recommendedName>
        <fullName evidence="5">Proline rich protein</fullName>
    </recommendedName>
</protein>
<feature type="transmembrane region" description="Helical" evidence="2">
    <location>
        <begin position="188"/>
        <end position="220"/>
    </location>
</feature>
<dbReference type="PANTHER" id="PTHR40076">
    <property type="entry name" value="MEMBRANE PROTEIN-RELATED"/>
    <property type="match status" value="1"/>
</dbReference>
<keyword evidence="2" id="KW-0472">Membrane</keyword>
<evidence type="ECO:0000313" key="4">
    <source>
        <dbReference type="Proteomes" id="UP001597286"/>
    </source>
</evidence>
<name>A0ABW4P1Z7_9NOCA</name>
<dbReference type="RefSeq" id="WP_378484522.1">
    <property type="nucleotide sequence ID" value="NZ_JBHUFB010000009.1"/>
</dbReference>
<proteinExistence type="predicted"/>
<evidence type="ECO:0008006" key="5">
    <source>
        <dbReference type="Google" id="ProtNLM"/>
    </source>
</evidence>
<reference evidence="4" key="1">
    <citation type="journal article" date="2019" name="Int. J. Syst. Evol. Microbiol.">
        <title>The Global Catalogue of Microorganisms (GCM) 10K type strain sequencing project: providing services to taxonomists for standard genome sequencing and annotation.</title>
        <authorList>
            <consortium name="The Broad Institute Genomics Platform"/>
            <consortium name="The Broad Institute Genome Sequencing Center for Infectious Disease"/>
            <person name="Wu L."/>
            <person name="Ma J."/>
        </authorList>
    </citation>
    <scope>NUCLEOTIDE SEQUENCE [LARGE SCALE GENOMIC DNA]</scope>
    <source>
        <strain evidence="4">DT72</strain>
    </source>
</reference>
<dbReference type="PANTHER" id="PTHR40076:SF1">
    <property type="entry name" value="MEMBRANE PROTEIN"/>
    <property type="match status" value="1"/>
</dbReference>
<feature type="compositionally biased region" description="Pro residues" evidence="1">
    <location>
        <begin position="1"/>
        <end position="29"/>
    </location>
</feature>
<keyword evidence="4" id="KW-1185">Reference proteome</keyword>